<name>A0A9P6IZL9_9FUNG</name>
<dbReference type="Proteomes" id="UP000749646">
    <property type="component" value="Unassembled WGS sequence"/>
</dbReference>
<accession>A0A9P6IZL9</accession>
<sequence length="357" mass="39641">IAQGTSSEAAISTNSATVSTTTTSADDDDCSLEEQDISLQETQDKVAHDECELCAGSCVACKFQEYKKTCMDRFKTRELTKHHIADVMALIGVFAPFIPTPLMVEKFGHRILDELLQTRELPEVDINDSAVLKAVRKRVNGRLEEAAEAMSAVDHKMRVMFEGLLESLPIEADKSNAEGEFISRCVDPILRPFIKASDCVSLQISNKNSQCQQKQGLKPDRPDIVGLVRGDEVVFCEVSGPSQANATIKNNWDLFRLSRFAKSSLHEGYGVSPLLQIIYTEGKYMRMTVRSRGVYYLEKVGVFVVPTTLTTIPALLATLPTLQAAQDDINELTGLNKHPRKRSWNFPDLNAKKLVKS</sequence>
<feature type="non-terminal residue" evidence="2">
    <location>
        <position position="1"/>
    </location>
</feature>
<organism evidence="2 3">
    <name type="scientific">Modicella reniformis</name>
    <dbReference type="NCBI Taxonomy" id="1440133"/>
    <lineage>
        <taxon>Eukaryota</taxon>
        <taxon>Fungi</taxon>
        <taxon>Fungi incertae sedis</taxon>
        <taxon>Mucoromycota</taxon>
        <taxon>Mortierellomycotina</taxon>
        <taxon>Mortierellomycetes</taxon>
        <taxon>Mortierellales</taxon>
        <taxon>Mortierellaceae</taxon>
        <taxon>Modicella</taxon>
    </lineage>
</organism>
<reference evidence="2" key="1">
    <citation type="journal article" date="2020" name="Fungal Divers.">
        <title>Resolving the Mortierellaceae phylogeny through synthesis of multi-gene phylogenetics and phylogenomics.</title>
        <authorList>
            <person name="Vandepol N."/>
            <person name="Liber J."/>
            <person name="Desiro A."/>
            <person name="Na H."/>
            <person name="Kennedy M."/>
            <person name="Barry K."/>
            <person name="Grigoriev I.V."/>
            <person name="Miller A.N."/>
            <person name="O'Donnell K."/>
            <person name="Stajich J.E."/>
            <person name="Bonito G."/>
        </authorList>
    </citation>
    <scope>NUCLEOTIDE SEQUENCE</scope>
    <source>
        <strain evidence="2">MES-2147</strain>
    </source>
</reference>
<comment type="caution">
    <text evidence="2">The sequence shown here is derived from an EMBL/GenBank/DDBJ whole genome shotgun (WGS) entry which is preliminary data.</text>
</comment>
<protein>
    <submittedName>
        <fullName evidence="2">Uncharacterized protein</fullName>
    </submittedName>
</protein>
<evidence type="ECO:0000313" key="3">
    <source>
        <dbReference type="Proteomes" id="UP000749646"/>
    </source>
</evidence>
<feature type="region of interest" description="Disordered" evidence="1">
    <location>
        <begin position="1"/>
        <end position="29"/>
    </location>
</feature>
<feature type="compositionally biased region" description="Low complexity" evidence="1">
    <location>
        <begin position="9"/>
        <end position="24"/>
    </location>
</feature>
<dbReference type="AlphaFoldDB" id="A0A9P6IZL9"/>
<evidence type="ECO:0000313" key="2">
    <source>
        <dbReference type="EMBL" id="KAF9954738.1"/>
    </source>
</evidence>
<dbReference type="EMBL" id="JAAAHW010006807">
    <property type="protein sequence ID" value="KAF9954738.1"/>
    <property type="molecule type" value="Genomic_DNA"/>
</dbReference>
<proteinExistence type="predicted"/>
<dbReference type="OrthoDB" id="2277177at2759"/>
<gene>
    <name evidence="2" type="ORF">BGZ65_003841</name>
</gene>
<evidence type="ECO:0000256" key="1">
    <source>
        <dbReference type="SAM" id="MobiDB-lite"/>
    </source>
</evidence>
<keyword evidence="3" id="KW-1185">Reference proteome</keyword>